<dbReference type="InterPro" id="IPR001962">
    <property type="entry name" value="Asn_synthase"/>
</dbReference>
<evidence type="ECO:0000259" key="1">
    <source>
        <dbReference type="Pfam" id="PF00733"/>
    </source>
</evidence>
<dbReference type="InterPro" id="IPR014729">
    <property type="entry name" value="Rossmann-like_a/b/a_fold"/>
</dbReference>
<feature type="domain" description="Asparagine synthetase" evidence="1">
    <location>
        <begin position="231"/>
        <end position="307"/>
    </location>
</feature>
<evidence type="ECO:0000313" key="2">
    <source>
        <dbReference type="EMBL" id="PRY70909.1"/>
    </source>
</evidence>
<protein>
    <submittedName>
        <fullName evidence="2">Asparagine synthase</fullName>
    </submittedName>
</protein>
<dbReference type="RefSeq" id="WP_106231195.1">
    <property type="nucleotide sequence ID" value="NZ_PVTM01000010.1"/>
</dbReference>
<proteinExistence type="predicted"/>
<dbReference type="Pfam" id="PF00733">
    <property type="entry name" value="Asn_synthase"/>
    <property type="match status" value="1"/>
</dbReference>
<organism evidence="2 3">
    <name type="scientific">Halomonas ventosae</name>
    <dbReference type="NCBI Taxonomy" id="229007"/>
    <lineage>
        <taxon>Bacteria</taxon>
        <taxon>Pseudomonadati</taxon>
        <taxon>Pseudomonadota</taxon>
        <taxon>Gammaproteobacteria</taxon>
        <taxon>Oceanospirillales</taxon>
        <taxon>Halomonadaceae</taxon>
        <taxon>Halomonas</taxon>
    </lineage>
</organism>
<evidence type="ECO:0000313" key="3">
    <source>
        <dbReference type="Proteomes" id="UP000239896"/>
    </source>
</evidence>
<reference evidence="2 3" key="1">
    <citation type="submission" date="2018-03" db="EMBL/GenBank/DDBJ databases">
        <title>Comparative analysis of microorganisms from saline springs in Andes Mountain Range, Colombia.</title>
        <authorList>
            <person name="Rubin E."/>
        </authorList>
    </citation>
    <scope>NUCLEOTIDE SEQUENCE [LARGE SCALE GENOMIC DNA]</scope>
    <source>
        <strain evidence="2 3">USBA 854</strain>
    </source>
</reference>
<dbReference type="GO" id="GO:0006529">
    <property type="term" value="P:asparagine biosynthetic process"/>
    <property type="evidence" value="ECO:0007669"/>
    <property type="project" value="InterPro"/>
</dbReference>
<dbReference type="SUPFAM" id="SSF56235">
    <property type="entry name" value="N-terminal nucleophile aminohydrolases (Ntn hydrolases)"/>
    <property type="match status" value="1"/>
</dbReference>
<dbReference type="InterPro" id="IPR029055">
    <property type="entry name" value="Ntn_hydrolases_N"/>
</dbReference>
<name>A0A2T0VKX6_9GAMM</name>
<gene>
    <name evidence="2" type="ORF">BCL64_1105</name>
</gene>
<dbReference type="AlphaFoldDB" id="A0A2T0VKX6"/>
<comment type="caution">
    <text evidence="2">The sequence shown here is derived from an EMBL/GenBank/DDBJ whole genome shotgun (WGS) entry which is preliminary data.</text>
</comment>
<dbReference type="Proteomes" id="UP000239896">
    <property type="component" value="Unassembled WGS sequence"/>
</dbReference>
<dbReference type="Gene3D" id="3.40.50.620">
    <property type="entry name" value="HUPs"/>
    <property type="match status" value="1"/>
</dbReference>
<dbReference type="EMBL" id="PVTM01000010">
    <property type="protein sequence ID" value="PRY70909.1"/>
    <property type="molecule type" value="Genomic_DNA"/>
</dbReference>
<keyword evidence="3" id="KW-1185">Reference proteome</keyword>
<accession>A0A2T0VKX6</accession>
<dbReference type="GO" id="GO:0004066">
    <property type="term" value="F:asparagine synthase (glutamine-hydrolyzing) activity"/>
    <property type="evidence" value="ECO:0007669"/>
    <property type="project" value="InterPro"/>
</dbReference>
<sequence>MNGSDRQCLPKKSTCPHNSYLVVAGAGPHAPDAELGSLFAHTLALRDVKILHNLDDCYTASAPGAGADIVALGHLYNPFTGRVGREALLDLAAHWHEGLDALLDAASELSGRFVLLVLEHGKGLRIIPDACATLPIAYALERNQLLLSSHACFIRAVLSLPDDPLVKRLLASRFYHFGIRHCPADLTEVDRVKLLTPNISLSHDAGRLLLQRFYPTCRRVELPVDEVVAAVAAALRNAIDCLVRYERPLACALSGGVDSRVSLAATVGHRDRISFFTFSGDRKRNRDADCTRDLARRLSLIFEDVELSPPIPDDRFREEYRTLQGNTRRLNANTVLFRKQHFGDARGFEIRSCISEISRSFMRRKFHIRDLPISAHAMVPLYKRVPFMWSWHRRIFRAFDEWCRRVDFEAVERHGYDWLDFYYWELRVGTWQSQVLQDSDYYATPTVIFNNRKLLDMMLSVPEAYRMSDELQLMVIDRMDPSVMQLPMVKNFGKKAAIREFIESSYLKAYMPIFG</sequence>
<dbReference type="SUPFAM" id="SSF52402">
    <property type="entry name" value="Adenine nucleotide alpha hydrolases-like"/>
    <property type="match status" value="1"/>
</dbReference>